<dbReference type="CDD" id="cd07984">
    <property type="entry name" value="LPLAT_LABLAT-like"/>
    <property type="match status" value="1"/>
</dbReference>
<evidence type="ECO:0000313" key="8">
    <source>
        <dbReference type="EMBL" id="MFC4262554.1"/>
    </source>
</evidence>
<evidence type="ECO:0000256" key="1">
    <source>
        <dbReference type="ARBA" id="ARBA00004533"/>
    </source>
</evidence>
<evidence type="ECO:0000256" key="3">
    <source>
        <dbReference type="ARBA" id="ARBA00022519"/>
    </source>
</evidence>
<evidence type="ECO:0000256" key="5">
    <source>
        <dbReference type="ARBA" id="ARBA00023136"/>
    </source>
</evidence>
<keyword evidence="5 7" id="KW-0472">Membrane</keyword>
<name>A0ABV8QR29_9BACT</name>
<evidence type="ECO:0000256" key="4">
    <source>
        <dbReference type="ARBA" id="ARBA00022679"/>
    </source>
</evidence>
<dbReference type="GO" id="GO:0016746">
    <property type="term" value="F:acyltransferase activity"/>
    <property type="evidence" value="ECO:0007669"/>
    <property type="project" value="UniProtKB-KW"/>
</dbReference>
<dbReference type="EMBL" id="JBHSCZ010000001">
    <property type="protein sequence ID" value="MFC4262554.1"/>
    <property type="molecule type" value="Genomic_DNA"/>
</dbReference>
<protein>
    <submittedName>
        <fullName evidence="8">Lysophospholipid acyltransferase family protein</fullName>
    </submittedName>
</protein>
<sequence length="298" mass="34902">MYYLLYGLLYLVSLLPFFVLHKLSDVAFFILYYVIGYRKDVVTSNIKIAFPQKSDEEVIKIAKQFYRNLTDNFIETIKLLSISKKQFEEHATIDFAAAKALVDKGLNIQFHSGHQMNWEFASLAISKSLTIPWLAVYMRISAKPVDRLFLKIRSKFGATMVEKDKYQTMMPQLIKNQYALGLIADQNPAFVKNGYWLNFFSKPAPFLIGPEKGAMRYKTAVVFVNIKKIKRGYYHFECKVITEDGSQFKNGDLTRMYRDFLEAGIEAQPANYLWSHRRWKFNWDNSFEKRWIDTSPHP</sequence>
<keyword evidence="6 8" id="KW-0012">Acyltransferase</keyword>
<keyword evidence="4" id="KW-0808">Transferase</keyword>
<comment type="subcellular location">
    <subcellularLocation>
        <location evidence="1">Cell inner membrane</location>
    </subcellularLocation>
</comment>
<dbReference type="Proteomes" id="UP001595907">
    <property type="component" value="Unassembled WGS sequence"/>
</dbReference>
<evidence type="ECO:0000256" key="7">
    <source>
        <dbReference type="SAM" id="Phobius"/>
    </source>
</evidence>
<gene>
    <name evidence="8" type="ORF">ACFOWM_06680</name>
</gene>
<comment type="caution">
    <text evidence="8">The sequence shown here is derived from an EMBL/GenBank/DDBJ whole genome shotgun (WGS) entry which is preliminary data.</text>
</comment>
<reference evidence="9" key="1">
    <citation type="journal article" date="2019" name="Int. J. Syst. Evol. Microbiol.">
        <title>The Global Catalogue of Microorganisms (GCM) 10K type strain sequencing project: providing services to taxonomists for standard genome sequencing and annotation.</title>
        <authorList>
            <consortium name="The Broad Institute Genomics Platform"/>
            <consortium name="The Broad Institute Genome Sequencing Center for Infectious Disease"/>
            <person name="Wu L."/>
            <person name="Ma J."/>
        </authorList>
    </citation>
    <scope>NUCLEOTIDE SEQUENCE [LARGE SCALE GENOMIC DNA]</scope>
    <source>
        <strain evidence="9">CECT 8289</strain>
    </source>
</reference>
<evidence type="ECO:0000313" key="9">
    <source>
        <dbReference type="Proteomes" id="UP001595907"/>
    </source>
</evidence>
<feature type="transmembrane region" description="Helical" evidence="7">
    <location>
        <begin position="6"/>
        <end position="35"/>
    </location>
</feature>
<organism evidence="8 9">
    <name type="scientific">Ferruginibacter yonginensis</name>
    <dbReference type="NCBI Taxonomy" id="1310416"/>
    <lineage>
        <taxon>Bacteria</taxon>
        <taxon>Pseudomonadati</taxon>
        <taxon>Bacteroidota</taxon>
        <taxon>Chitinophagia</taxon>
        <taxon>Chitinophagales</taxon>
        <taxon>Chitinophagaceae</taxon>
        <taxon>Ferruginibacter</taxon>
    </lineage>
</organism>
<keyword evidence="9" id="KW-1185">Reference proteome</keyword>
<dbReference type="Pfam" id="PF03279">
    <property type="entry name" value="Lip_A_acyltrans"/>
    <property type="match status" value="1"/>
</dbReference>
<evidence type="ECO:0000256" key="2">
    <source>
        <dbReference type="ARBA" id="ARBA00022475"/>
    </source>
</evidence>
<dbReference type="PANTHER" id="PTHR30606:SF10">
    <property type="entry name" value="PHOSPHATIDYLINOSITOL MANNOSIDE ACYLTRANSFERASE"/>
    <property type="match status" value="1"/>
</dbReference>
<keyword evidence="7" id="KW-0812">Transmembrane</keyword>
<dbReference type="RefSeq" id="WP_379708085.1">
    <property type="nucleotide sequence ID" value="NZ_JBHSCZ010000001.1"/>
</dbReference>
<keyword evidence="7" id="KW-1133">Transmembrane helix</keyword>
<keyword evidence="3" id="KW-0997">Cell inner membrane</keyword>
<evidence type="ECO:0000256" key="6">
    <source>
        <dbReference type="ARBA" id="ARBA00023315"/>
    </source>
</evidence>
<accession>A0ABV8QR29</accession>
<proteinExistence type="predicted"/>
<dbReference type="PANTHER" id="PTHR30606">
    <property type="entry name" value="LIPID A BIOSYNTHESIS LAUROYL ACYLTRANSFERASE"/>
    <property type="match status" value="1"/>
</dbReference>
<dbReference type="InterPro" id="IPR004960">
    <property type="entry name" value="LipA_acyltrans"/>
</dbReference>
<keyword evidence="2" id="KW-1003">Cell membrane</keyword>